<name>E1R570_SEDSS</name>
<dbReference type="InterPro" id="IPR003718">
    <property type="entry name" value="OsmC/Ohr_fam"/>
</dbReference>
<sequence length="139" mass="15282">MSNKVSCEWKGGMAFEADVTGHTIVMDADASSGGNDTGSRPKPLLLAALGGCSGMDVVSILKKMQEPLTWFNMEIEGQAAEEHPRYYTEVTIVYQFKKGDGLDEAKVEKAVRLSQERYCGVSAQLSKGAQVNWRIEYLE</sequence>
<dbReference type="PANTHER" id="PTHR34352">
    <property type="entry name" value="PROTEIN YHFA"/>
    <property type="match status" value="1"/>
</dbReference>
<gene>
    <name evidence="1" type="ordered locus">Spirs_1478</name>
</gene>
<dbReference type="STRING" id="573413.Spirs_1478"/>
<dbReference type="AlphaFoldDB" id="E1R570"/>
<dbReference type="Proteomes" id="UP000002318">
    <property type="component" value="Chromosome"/>
</dbReference>
<dbReference type="SUPFAM" id="SSF82784">
    <property type="entry name" value="OsmC-like"/>
    <property type="match status" value="1"/>
</dbReference>
<dbReference type="EMBL" id="CP002116">
    <property type="protein sequence ID" value="ADK80605.1"/>
    <property type="molecule type" value="Genomic_DNA"/>
</dbReference>
<evidence type="ECO:0000313" key="1">
    <source>
        <dbReference type="EMBL" id="ADK80605.1"/>
    </source>
</evidence>
<dbReference type="eggNOG" id="COG1765">
    <property type="taxonomic scope" value="Bacteria"/>
</dbReference>
<dbReference type="HOGENOM" id="CLU_114057_1_0_12"/>
<reference evidence="1 2" key="1">
    <citation type="journal article" date="2010" name="Stand. Genomic Sci.">
        <title>Complete genome sequence of Spirochaeta smaragdinae type strain (SEBR 4228).</title>
        <authorList>
            <person name="Mavromatis K."/>
            <person name="Yasawong M."/>
            <person name="Chertkov O."/>
            <person name="Lapidus A."/>
            <person name="Lucas S."/>
            <person name="Nolan M."/>
            <person name="Del Rio T.G."/>
            <person name="Tice H."/>
            <person name="Cheng J.F."/>
            <person name="Pitluck S."/>
            <person name="Liolios K."/>
            <person name="Ivanova N."/>
            <person name="Tapia R."/>
            <person name="Han C."/>
            <person name="Bruce D."/>
            <person name="Goodwin L."/>
            <person name="Pati A."/>
            <person name="Chen A."/>
            <person name="Palaniappan K."/>
            <person name="Land M."/>
            <person name="Hauser L."/>
            <person name="Chang Y.J."/>
            <person name="Jeffries C.D."/>
            <person name="Detter J.C."/>
            <person name="Rohde M."/>
            <person name="Brambilla E."/>
            <person name="Spring S."/>
            <person name="Goker M."/>
            <person name="Sikorski J."/>
            <person name="Woyke T."/>
            <person name="Bristow J."/>
            <person name="Eisen J.A."/>
            <person name="Markowitz V."/>
            <person name="Hugenholtz P."/>
            <person name="Klenk H.P."/>
            <person name="Kyrpides N.C."/>
        </authorList>
    </citation>
    <scope>NUCLEOTIDE SEQUENCE [LARGE SCALE GENOMIC DNA]</scope>
    <source>
        <strain evidence="2">DSM 11293 / JCM 15392 / SEBR 4228</strain>
    </source>
</reference>
<dbReference type="OrthoDB" id="9804010at2"/>
<dbReference type="PANTHER" id="PTHR34352:SF1">
    <property type="entry name" value="PROTEIN YHFA"/>
    <property type="match status" value="1"/>
</dbReference>
<dbReference type="Pfam" id="PF02566">
    <property type="entry name" value="OsmC"/>
    <property type="match status" value="1"/>
</dbReference>
<keyword evidence="2" id="KW-1185">Reference proteome</keyword>
<dbReference type="RefSeq" id="WP_013254069.1">
    <property type="nucleotide sequence ID" value="NC_014364.1"/>
</dbReference>
<proteinExistence type="predicted"/>
<dbReference type="Gene3D" id="3.30.300.20">
    <property type="match status" value="1"/>
</dbReference>
<protein>
    <submittedName>
        <fullName evidence="1">OsmC family protein</fullName>
    </submittedName>
</protein>
<organism evidence="1 2">
    <name type="scientific">Sediminispirochaeta smaragdinae (strain DSM 11293 / JCM 15392 / SEBR 4228)</name>
    <name type="common">Spirochaeta smaragdinae</name>
    <dbReference type="NCBI Taxonomy" id="573413"/>
    <lineage>
        <taxon>Bacteria</taxon>
        <taxon>Pseudomonadati</taxon>
        <taxon>Spirochaetota</taxon>
        <taxon>Spirochaetia</taxon>
        <taxon>Spirochaetales</taxon>
        <taxon>Spirochaetaceae</taxon>
        <taxon>Sediminispirochaeta</taxon>
    </lineage>
</organism>
<dbReference type="InterPro" id="IPR015946">
    <property type="entry name" value="KH_dom-like_a/b"/>
</dbReference>
<dbReference type="KEGG" id="ssm:Spirs_1478"/>
<evidence type="ECO:0000313" key="2">
    <source>
        <dbReference type="Proteomes" id="UP000002318"/>
    </source>
</evidence>
<accession>E1R570</accession>
<dbReference type="InterPro" id="IPR036102">
    <property type="entry name" value="OsmC/Ohrsf"/>
</dbReference>